<dbReference type="AlphaFoldDB" id="A0AA42S679"/>
<reference evidence="1" key="1">
    <citation type="submission" date="2022-09" db="EMBL/GenBank/DDBJ databases">
        <title>Intensive care unit water sources are persistently colonized with multi-drug resistant bacteria and are the site of extensive horizontal gene transfer of antibiotic resistance genes.</title>
        <authorList>
            <person name="Diorio-Toth L."/>
        </authorList>
    </citation>
    <scope>NUCLEOTIDE SEQUENCE</scope>
    <source>
        <strain evidence="1">GD03843</strain>
    </source>
</reference>
<evidence type="ECO:0000313" key="2">
    <source>
        <dbReference type="Proteomes" id="UP001161094"/>
    </source>
</evidence>
<sequence length="330" mass="36633">MQAQKFGYLEFRYGNDPKRRTVNVGDNIQSIAVRRLLAHLNVDPADMVGVDRDSLRDYAGPPVKLIMNGCFHDDCFPLPPQIEPVFFGFNAETESVITTNKKLFQQHQPIGCRDNATKQMFDKHGIAAFVTGCATLTLKRRDPQVTGSKPVIAFGSGAGVLHQNLYEYIPRSLLQRASLVFQREPVPKIPLSDQAVTQMDELAASYLDLYRNEASIVVTPLLHVASPCLAMGIPVVLARRDHDDRFTAIDRLLPLYTPAAFSTIEWNVRPLEIEGLKQAMFDVAGALVQGSKPGAEALAVLAKTYDAPPILQGAKRRKHRSLLKRLFSRG</sequence>
<name>A0AA42S679_9BURK</name>
<dbReference type="Proteomes" id="UP001161094">
    <property type="component" value="Unassembled WGS sequence"/>
</dbReference>
<organism evidence="1 2">
    <name type="scientific">Achromobacter spanius</name>
    <dbReference type="NCBI Taxonomy" id="217203"/>
    <lineage>
        <taxon>Bacteria</taxon>
        <taxon>Pseudomonadati</taxon>
        <taxon>Pseudomonadota</taxon>
        <taxon>Betaproteobacteria</taxon>
        <taxon>Burkholderiales</taxon>
        <taxon>Alcaligenaceae</taxon>
        <taxon>Achromobacter</taxon>
    </lineage>
</organism>
<dbReference type="RefSeq" id="WP_279996436.1">
    <property type="nucleotide sequence ID" value="NZ_JAOCDZ010000016.1"/>
</dbReference>
<gene>
    <name evidence="1" type="ORF">N5D93_21215</name>
</gene>
<comment type="caution">
    <text evidence="1">The sequence shown here is derived from an EMBL/GenBank/DDBJ whole genome shotgun (WGS) entry which is preliminary data.</text>
</comment>
<dbReference type="GO" id="GO:0016740">
    <property type="term" value="F:transferase activity"/>
    <property type="evidence" value="ECO:0007669"/>
    <property type="project" value="UniProtKB-KW"/>
</dbReference>
<keyword evidence="1" id="KW-0808">Transferase</keyword>
<accession>A0AA42S679</accession>
<protein>
    <submittedName>
        <fullName evidence="1">Polysaccharide pyruvyl transferase family protein</fullName>
    </submittedName>
</protein>
<evidence type="ECO:0000313" key="1">
    <source>
        <dbReference type="EMBL" id="MDH0738353.1"/>
    </source>
</evidence>
<dbReference type="EMBL" id="JAOCDZ010000016">
    <property type="protein sequence ID" value="MDH0738353.1"/>
    <property type="molecule type" value="Genomic_DNA"/>
</dbReference>
<proteinExistence type="predicted"/>